<dbReference type="SUPFAM" id="SSF56399">
    <property type="entry name" value="ADP-ribosylation"/>
    <property type="match status" value="1"/>
</dbReference>
<dbReference type="Gene3D" id="3.20.170.20">
    <property type="entry name" value="Protein of unknown function DUF952"/>
    <property type="match status" value="1"/>
</dbReference>
<evidence type="ECO:0000313" key="2">
    <source>
        <dbReference type="Proteomes" id="UP000027222"/>
    </source>
</evidence>
<dbReference type="Proteomes" id="UP000027222">
    <property type="component" value="Unassembled WGS sequence"/>
</dbReference>
<organism evidence="1 2">
    <name type="scientific">Galerina marginata (strain CBS 339.88)</name>
    <dbReference type="NCBI Taxonomy" id="685588"/>
    <lineage>
        <taxon>Eukaryota</taxon>
        <taxon>Fungi</taxon>
        <taxon>Dikarya</taxon>
        <taxon>Basidiomycota</taxon>
        <taxon>Agaricomycotina</taxon>
        <taxon>Agaricomycetes</taxon>
        <taxon>Agaricomycetidae</taxon>
        <taxon>Agaricales</taxon>
        <taxon>Agaricineae</taxon>
        <taxon>Strophariaceae</taxon>
        <taxon>Galerina</taxon>
    </lineage>
</organism>
<evidence type="ECO:0000313" key="1">
    <source>
        <dbReference type="EMBL" id="KDR83587.1"/>
    </source>
</evidence>
<gene>
    <name evidence="1" type="ORF">GALMADRAFT_235851</name>
</gene>
<sequence>MSTPTYIYKIVPAPPSIPDPIPDALPVSDLDESDGFIHLSTSLQVPGTLKRFFADRERVFILRIIYENVQSNIKWEDSKGKVSGGVGEENMFPHLHNGLRLGNSEIESVVEWQKESNWDTAINKAASDGWFVY</sequence>
<proteinExistence type="predicted"/>
<dbReference type="OrthoDB" id="3335358at2759"/>
<dbReference type="PANTHER" id="PTHR34129:SF1">
    <property type="entry name" value="DUF952 DOMAIN-CONTAINING PROTEIN"/>
    <property type="match status" value="1"/>
</dbReference>
<dbReference type="InterPro" id="IPR009297">
    <property type="entry name" value="DUF952"/>
</dbReference>
<evidence type="ECO:0008006" key="3">
    <source>
        <dbReference type="Google" id="ProtNLM"/>
    </source>
</evidence>
<dbReference type="PANTHER" id="PTHR34129">
    <property type="entry name" value="BLR1139 PROTEIN"/>
    <property type="match status" value="1"/>
</dbReference>
<name>A0A067TMM5_GALM3</name>
<dbReference type="EMBL" id="KL142368">
    <property type="protein sequence ID" value="KDR83587.1"/>
    <property type="molecule type" value="Genomic_DNA"/>
</dbReference>
<dbReference type="Pfam" id="PF06108">
    <property type="entry name" value="DUF952"/>
    <property type="match status" value="1"/>
</dbReference>
<keyword evidence="2" id="KW-1185">Reference proteome</keyword>
<protein>
    <recommendedName>
        <fullName evidence="3">DUF952 domain-containing protein</fullName>
    </recommendedName>
</protein>
<dbReference type="AlphaFoldDB" id="A0A067TMM5"/>
<dbReference type="STRING" id="685588.A0A067TMM5"/>
<dbReference type="HOGENOM" id="CLU_129452_2_0_1"/>
<accession>A0A067TMM5</accession>
<reference evidence="2" key="1">
    <citation type="journal article" date="2014" name="Proc. Natl. Acad. Sci. U.S.A.">
        <title>Extensive sampling of basidiomycete genomes demonstrates inadequacy of the white-rot/brown-rot paradigm for wood decay fungi.</title>
        <authorList>
            <person name="Riley R."/>
            <person name="Salamov A.A."/>
            <person name="Brown D.W."/>
            <person name="Nagy L.G."/>
            <person name="Floudas D."/>
            <person name="Held B.W."/>
            <person name="Levasseur A."/>
            <person name="Lombard V."/>
            <person name="Morin E."/>
            <person name="Otillar R."/>
            <person name="Lindquist E.A."/>
            <person name="Sun H."/>
            <person name="LaButti K.M."/>
            <person name="Schmutz J."/>
            <person name="Jabbour D."/>
            <person name="Luo H."/>
            <person name="Baker S.E."/>
            <person name="Pisabarro A.G."/>
            <person name="Walton J.D."/>
            <person name="Blanchette R.A."/>
            <person name="Henrissat B."/>
            <person name="Martin F."/>
            <person name="Cullen D."/>
            <person name="Hibbett D.S."/>
            <person name="Grigoriev I.V."/>
        </authorList>
    </citation>
    <scope>NUCLEOTIDE SEQUENCE [LARGE SCALE GENOMIC DNA]</scope>
    <source>
        <strain evidence="2">CBS 339.88</strain>
    </source>
</reference>